<keyword evidence="1" id="KW-0472">Membrane</keyword>
<dbReference type="EMBL" id="CP165727">
    <property type="protein sequence ID" value="XDV61956.1"/>
    <property type="molecule type" value="Genomic_DNA"/>
</dbReference>
<accession>A0AB39XYQ0</accession>
<protein>
    <submittedName>
        <fullName evidence="2">DUF3618 domain-containing protein</fullName>
    </submittedName>
</protein>
<proteinExistence type="predicted"/>
<dbReference type="Pfam" id="PF12277">
    <property type="entry name" value="DUF3618"/>
    <property type="match status" value="1"/>
</dbReference>
<dbReference type="AlphaFoldDB" id="A0AB39XYQ0"/>
<organism evidence="2">
    <name type="scientific">Streptomyces sp. R33</name>
    <dbReference type="NCBI Taxonomy" id="3238629"/>
    <lineage>
        <taxon>Bacteria</taxon>
        <taxon>Bacillati</taxon>
        <taxon>Actinomycetota</taxon>
        <taxon>Actinomycetes</taxon>
        <taxon>Kitasatosporales</taxon>
        <taxon>Streptomycetaceae</taxon>
        <taxon>Streptomyces</taxon>
    </lineage>
</organism>
<keyword evidence="1" id="KW-0812">Transmembrane</keyword>
<dbReference type="InterPro" id="IPR022062">
    <property type="entry name" value="DUF3618"/>
</dbReference>
<reference evidence="2" key="1">
    <citation type="submission" date="2024-08" db="EMBL/GenBank/DDBJ databases">
        <authorList>
            <person name="Yu S.T."/>
        </authorList>
    </citation>
    <scope>NUCLEOTIDE SEQUENCE</scope>
    <source>
        <strain evidence="2">R33</strain>
    </source>
</reference>
<dbReference type="RefSeq" id="WP_369776692.1">
    <property type="nucleotide sequence ID" value="NZ_CP165727.1"/>
</dbReference>
<evidence type="ECO:0000313" key="2">
    <source>
        <dbReference type="EMBL" id="XDV61956.1"/>
    </source>
</evidence>
<name>A0AB39XYQ0_9ACTN</name>
<feature type="transmembrane region" description="Helical" evidence="1">
    <location>
        <begin position="102"/>
        <end position="118"/>
    </location>
</feature>
<evidence type="ECO:0000256" key="1">
    <source>
        <dbReference type="SAM" id="Phobius"/>
    </source>
</evidence>
<gene>
    <name evidence="2" type="ORF">AB5J51_02885</name>
</gene>
<sequence length="125" mass="13548">MTNEPRTDSGTPTPDELREQIERTRDELGQTVEALAGKADVRAQVKEKAAGVREQAAEKTALVADQICGKTQHAAQLVKDTTPEPLLDKAGHVARTARANRTPLLVAGAALVVVFLMVRRSRGRR</sequence>
<keyword evidence="1" id="KW-1133">Transmembrane helix</keyword>